<evidence type="ECO:0000256" key="4">
    <source>
        <dbReference type="ARBA" id="ARBA00022989"/>
    </source>
</evidence>
<name>A0ABP1NZD1_XYLVO</name>
<comment type="subcellular location">
    <subcellularLocation>
        <location evidence="1">Membrane</location>
        <topology evidence="1">Multi-pass membrane protein</topology>
    </subcellularLocation>
</comment>
<proteinExistence type="inferred from homology"/>
<dbReference type="EMBL" id="CAXAJV020001294">
    <property type="protein sequence ID" value="CAL7945606.1"/>
    <property type="molecule type" value="Genomic_DNA"/>
</dbReference>
<reference evidence="9 10" key="1">
    <citation type="submission" date="2024-08" db="EMBL/GenBank/DDBJ databases">
        <authorList>
            <person name="Will J Nash"/>
            <person name="Angela Man"/>
            <person name="Seanna McTaggart"/>
            <person name="Kendall Baker"/>
            <person name="Tom Barker"/>
            <person name="Leah Catchpole"/>
            <person name="Alex Durrant"/>
            <person name="Karim Gharbi"/>
            <person name="Naomi Irish"/>
            <person name="Gemy Kaithakottil"/>
            <person name="Debby Ku"/>
            <person name="Aaliyah Providence"/>
            <person name="Felix Shaw"/>
            <person name="David Swarbreck"/>
            <person name="Chris Watkins"/>
            <person name="Ann M. McCartney"/>
            <person name="Giulio Formenti"/>
            <person name="Alice Mouton"/>
            <person name="Noel Vella"/>
            <person name="Bjorn M von Reumont"/>
            <person name="Adriana Vella"/>
            <person name="Wilfried Haerty"/>
        </authorList>
    </citation>
    <scope>NUCLEOTIDE SEQUENCE [LARGE SCALE GENOMIC DNA]</scope>
</reference>
<evidence type="ECO:0000313" key="10">
    <source>
        <dbReference type="Proteomes" id="UP001642520"/>
    </source>
</evidence>
<organism evidence="9 10">
    <name type="scientific">Xylocopa violacea</name>
    <name type="common">Violet carpenter bee</name>
    <name type="synonym">Apis violacea</name>
    <dbReference type="NCBI Taxonomy" id="135666"/>
    <lineage>
        <taxon>Eukaryota</taxon>
        <taxon>Metazoa</taxon>
        <taxon>Ecdysozoa</taxon>
        <taxon>Arthropoda</taxon>
        <taxon>Hexapoda</taxon>
        <taxon>Insecta</taxon>
        <taxon>Pterygota</taxon>
        <taxon>Neoptera</taxon>
        <taxon>Endopterygota</taxon>
        <taxon>Hymenoptera</taxon>
        <taxon>Apocrita</taxon>
        <taxon>Aculeata</taxon>
        <taxon>Apoidea</taxon>
        <taxon>Anthophila</taxon>
        <taxon>Apidae</taxon>
        <taxon>Xylocopa</taxon>
        <taxon>Xylocopa</taxon>
    </lineage>
</organism>
<keyword evidence="3 8" id="KW-0812">Transmembrane</keyword>
<feature type="region of interest" description="Disordered" evidence="7">
    <location>
        <begin position="733"/>
        <end position="769"/>
    </location>
</feature>
<evidence type="ECO:0000256" key="6">
    <source>
        <dbReference type="ARBA" id="ARBA00023180"/>
    </source>
</evidence>
<evidence type="ECO:0000256" key="1">
    <source>
        <dbReference type="ARBA" id="ARBA00004141"/>
    </source>
</evidence>
<dbReference type="Pfam" id="PF05478">
    <property type="entry name" value="Prominin"/>
    <property type="match status" value="1"/>
</dbReference>
<accession>A0ABP1NZD1</accession>
<gene>
    <name evidence="9" type="ORF">XYLVIOL_LOCUS7311</name>
</gene>
<keyword evidence="5 8" id="KW-0472">Membrane</keyword>
<evidence type="ECO:0000313" key="9">
    <source>
        <dbReference type="EMBL" id="CAL7945606.1"/>
    </source>
</evidence>
<comment type="caution">
    <text evidence="9">The sequence shown here is derived from an EMBL/GenBank/DDBJ whole genome shotgun (WGS) entry which is preliminary data.</text>
</comment>
<evidence type="ECO:0000256" key="8">
    <source>
        <dbReference type="SAM" id="Phobius"/>
    </source>
</evidence>
<feature type="compositionally biased region" description="Pro residues" evidence="7">
    <location>
        <begin position="759"/>
        <end position="769"/>
    </location>
</feature>
<dbReference type="InterPro" id="IPR008795">
    <property type="entry name" value="Prominin"/>
</dbReference>
<evidence type="ECO:0008006" key="11">
    <source>
        <dbReference type="Google" id="ProtNLM"/>
    </source>
</evidence>
<protein>
    <recommendedName>
        <fullName evidence="11">Prominin-1-A</fullName>
    </recommendedName>
</protein>
<dbReference type="PANTHER" id="PTHR22730">
    <property type="entry name" value="PROMININ PROM PROTEIN"/>
    <property type="match status" value="1"/>
</dbReference>
<feature type="transmembrane region" description="Helical" evidence="8">
    <location>
        <begin position="368"/>
        <end position="391"/>
    </location>
</feature>
<evidence type="ECO:0000256" key="7">
    <source>
        <dbReference type="SAM" id="MobiDB-lite"/>
    </source>
</evidence>
<sequence length="769" mass="87682">MANLHLESGIFFFDFLRKFLSLIQPYDVPIDLLVDAMEHRIDTSRLISESIHLDAVLLAVLGICCILCCIVPGTELWLACRPIKKDYQPSQHPSALAFFLTICVCVLGVGMMTMIMCNETVSTSVEKLPVVTEVALQDLNDYHSSITIQVRKCLSRSLDVASEAILADLDNIEELLGKPIQSELSSETGLDIALDALVDVLNVSQTVSSNVESLLKEGESIRNMGKHLSREVENLRQNLEITLRACTGQDRPLCTIVDSSGLQLTLKMDQFVRDDHLIRLRNFKRENLSETIRETRGEYLYMPQHITRSSLETRNEIRREVNKMRARIFDEARNIEETNSELAKQLESARRLKDHGTPYIIFFEQIRWLISIGTVLCVLLIWLLLLGALCCRCNTCENKVRPTLLCGAFLTCFVSIILWVVFIAMLVLSSHTEMLICRPLHDPNYNTIEAILETRVFLGKKLSVSLKDMFEKCQRNEPAYPAFGLGNTMKLEQLAAYWTWSSFPRMILRFKVELKTLKIFTPNLKRQLYNLLYACGLNLTEHRLMIQGRILSKDLEALSDQLDKVSQQMNDRVTARSLETMVADMEDLNLKRIRPLMKLQDTLLYKLAALELQVHPLQRQVNQSLSHLKTIQYYIDNQGDNIAQMKTKLYVDRLTNYLDQWRTYVLTEMGSGLTKCRPLWDVIEGIKLLVCNHFLGNLSGYWFGTFCCAIILIAAAPIAHVLSLVYKKSSTIGKNDSLVPTRSEDPPTETNEEGTWQTPEPPPPPQEGW</sequence>
<keyword evidence="6" id="KW-0325">Glycoprotein</keyword>
<evidence type="ECO:0000256" key="2">
    <source>
        <dbReference type="ARBA" id="ARBA00006058"/>
    </source>
</evidence>
<evidence type="ECO:0000256" key="3">
    <source>
        <dbReference type="ARBA" id="ARBA00022692"/>
    </source>
</evidence>
<keyword evidence="10" id="KW-1185">Reference proteome</keyword>
<comment type="similarity">
    <text evidence="2">Belongs to the prominin family.</text>
</comment>
<feature type="transmembrane region" description="Helical" evidence="8">
    <location>
        <begin position="701"/>
        <end position="726"/>
    </location>
</feature>
<feature type="transmembrane region" description="Helical" evidence="8">
    <location>
        <begin position="95"/>
        <end position="116"/>
    </location>
</feature>
<feature type="transmembrane region" description="Helical" evidence="8">
    <location>
        <begin position="403"/>
        <end position="428"/>
    </location>
</feature>
<dbReference type="Proteomes" id="UP001642520">
    <property type="component" value="Unassembled WGS sequence"/>
</dbReference>
<feature type="transmembrane region" description="Helical" evidence="8">
    <location>
        <begin position="55"/>
        <end position="74"/>
    </location>
</feature>
<keyword evidence="4 8" id="KW-1133">Transmembrane helix</keyword>
<dbReference type="PANTHER" id="PTHR22730:SF1">
    <property type="entry name" value="PROMININ-LIKE PROTEIN"/>
    <property type="match status" value="1"/>
</dbReference>
<evidence type="ECO:0000256" key="5">
    <source>
        <dbReference type="ARBA" id="ARBA00023136"/>
    </source>
</evidence>